<dbReference type="PANTHER" id="PTHR12740:SF4">
    <property type="entry name" value="JNK1_MAPK8-ASSOCIATED MEMBRANE PROTEIN"/>
    <property type="match status" value="1"/>
</dbReference>
<dbReference type="RefSeq" id="XP_004349340.1">
    <property type="nucleotide sequence ID" value="XM_004349290.2"/>
</dbReference>
<evidence type="ECO:0000313" key="3">
    <source>
        <dbReference type="EMBL" id="KJE91459.1"/>
    </source>
</evidence>
<dbReference type="AlphaFoldDB" id="A0A0D2X1V3"/>
<protein>
    <submittedName>
        <fullName evidence="3">Uncharacterized protein</fullName>
    </submittedName>
</protein>
<feature type="compositionally biased region" description="Polar residues" evidence="1">
    <location>
        <begin position="97"/>
        <end position="108"/>
    </location>
</feature>
<feature type="transmembrane region" description="Helical" evidence="2">
    <location>
        <begin position="293"/>
        <end position="320"/>
    </location>
</feature>
<organism evidence="3 4">
    <name type="scientific">Capsaspora owczarzaki (strain ATCC 30864)</name>
    <dbReference type="NCBI Taxonomy" id="595528"/>
    <lineage>
        <taxon>Eukaryota</taxon>
        <taxon>Filasterea</taxon>
        <taxon>Capsaspora</taxon>
    </lineage>
</organism>
<dbReference type="EMBL" id="KE346362">
    <property type="protein sequence ID" value="KJE91459.1"/>
    <property type="molecule type" value="Genomic_DNA"/>
</dbReference>
<feature type="transmembrane region" description="Helical" evidence="2">
    <location>
        <begin position="235"/>
        <end position="252"/>
    </location>
</feature>
<keyword evidence="2" id="KW-0472">Membrane</keyword>
<dbReference type="InterPro" id="IPR008485">
    <property type="entry name" value="JAMP"/>
</dbReference>
<dbReference type="InParanoid" id="A0A0D2X1V3"/>
<gene>
    <name evidence="3" type="ORF">CAOG_002590</name>
</gene>
<dbReference type="GO" id="GO:0031625">
    <property type="term" value="F:ubiquitin protein ligase binding"/>
    <property type="evidence" value="ECO:0007669"/>
    <property type="project" value="TreeGrafter"/>
</dbReference>
<dbReference type="GO" id="GO:0006986">
    <property type="term" value="P:response to unfolded protein"/>
    <property type="evidence" value="ECO:0007669"/>
    <property type="project" value="InterPro"/>
</dbReference>
<feature type="transmembrane region" description="Helical" evidence="2">
    <location>
        <begin position="356"/>
        <end position="379"/>
    </location>
</feature>
<dbReference type="eggNOG" id="KOG3744">
    <property type="taxonomic scope" value="Eukaryota"/>
</dbReference>
<evidence type="ECO:0000256" key="1">
    <source>
        <dbReference type="SAM" id="MobiDB-lite"/>
    </source>
</evidence>
<name>A0A0D2X1V3_CAPO3</name>
<proteinExistence type="predicted"/>
<dbReference type="PhylomeDB" id="A0A0D2X1V3"/>
<feature type="transmembrane region" description="Helical" evidence="2">
    <location>
        <begin position="332"/>
        <end position="350"/>
    </location>
</feature>
<dbReference type="OrthoDB" id="5920264at2759"/>
<sequence>MILRPRSSRASVLSAAAAAAAGAVIALGLLLSLAAVRCSATTDNADRHSHGSHLRQPLALHAARSEEASSSLLLDGGAAEHPSSATRSDEPAVRNLADSSGSGASSFTGPDDDVRALMTLAADASDGALAGPVYEGLPVPDYSTTYLPCPGAYCGRVLAVVPANGSVGAHVRLATGECGACPDGYRSDGYVCLPCSEPIPAYAWMYLIGMALAYYYPATAVVLVNWANVRVRQHLISATLETVLAILFAVLVNTPAWTLDLTGCAVSSVDDFYSMLHNPEIDFEYVLQCGQQAVYPLFSIVLEIFGFQFALLLLFRVPLVWLQPKSQFDRDVLLMSFFLLPLAALAFVLFCGPLYYAFPYLGIVFSLLSTTGALSGAFGQRSVVAARMQQVPLLKMIREIILLPHTLLLLTRQAGVMGFSVAALICFYDGFEPGTSADILAPHVISVLLTPLVPSLLFFATERVTRAKR</sequence>
<feature type="transmembrane region" description="Helical" evidence="2">
    <location>
        <begin position="201"/>
        <end position="223"/>
    </location>
</feature>
<feature type="transmembrane region" description="Helical" evidence="2">
    <location>
        <begin position="400"/>
        <end position="428"/>
    </location>
</feature>
<keyword evidence="2" id="KW-0812">Transmembrane</keyword>
<keyword evidence="2" id="KW-1133">Transmembrane helix</keyword>
<reference evidence="4" key="1">
    <citation type="submission" date="2011-02" db="EMBL/GenBank/DDBJ databases">
        <title>The Genome Sequence of Capsaspora owczarzaki ATCC 30864.</title>
        <authorList>
            <person name="Russ C."/>
            <person name="Cuomo C."/>
            <person name="Burger G."/>
            <person name="Gray M.W."/>
            <person name="Holland P.W.H."/>
            <person name="King N."/>
            <person name="Lang F.B.F."/>
            <person name="Roger A.J."/>
            <person name="Ruiz-Trillo I."/>
            <person name="Young S.K."/>
            <person name="Zeng Q."/>
            <person name="Gargeya S."/>
            <person name="Alvarado L."/>
            <person name="Berlin A."/>
            <person name="Chapman S.B."/>
            <person name="Chen Z."/>
            <person name="Freedman E."/>
            <person name="Gellesch M."/>
            <person name="Goldberg J."/>
            <person name="Griggs A."/>
            <person name="Gujja S."/>
            <person name="Heilman E."/>
            <person name="Heiman D."/>
            <person name="Howarth C."/>
            <person name="Mehta T."/>
            <person name="Neiman D."/>
            <person name="Pearson M."/>
            <person name="Roberts A."/>
            <person name="Saif S."/>
            <person name="Shea T."/>
            <person name="Shenoy N."/>
            <person name="Sisk P."/>
            <person name="Stolte C."/>
            <person name="Sykes S."/>
            <person name="White J."/>
            <person name="Yandava C."/>
            <person name="Haas B."/>
            <person name="Nusbaum C."/>
            <person name="Birren B."/>
        </authorList>
    </citation>
    <scope>NUCLEOTIDE SEQUENCE</scope>
    <source>
        <strain evidence="4">ATCC 30864</strain>
    </source>
</reference>
<dbReference type="GO" id="GO:0016020">
    <property type="term" value="C:membrane"/>
    <property type="evidence" value="ECO:0007669"/>
    <property type="project" value="InterPro"/>
</dbReference>
<dbReference type="Pfam" id="PF05571">
    <property type="entry name" value="JAMP"/>
    <property type="match status" value="1"/>
</dbReference>
<dbReference type="GO" id="GO:0036503">
    <property type="term" value="P:ERAD pathway"/>
    <property type="evidence" value="ECO:0007669"/>
    <property type="project" value="TreeGrafter"/>
</dbReference>
<feature type="region of interest" description="Disordered" evidence="1">
    <location>
        <begin position="76"/>
        <end position="110"/>
    </location>
</feature>
<feature type="transmembrane region" description="Helical" evidence="2">
    <location>
        <begin position="440"/>
        <end position="460"/>
    </location>
</feature>
<dbReference type="PANTHER" id="PTHR12740">
    <property type="entry name" value="JNK1/MAPK8-ASSOCIATED MEMBRANE PROTEIN"/>
    <property type="match status" value="1"/>
</dbReference>
<keyword evidence="4" id="KW-1185">Reference proteome</keyword>
<evidence type="ECO:0000256" key="2">
    <source>
        <dbReference type="SAM" id="Phobius"/>
    </source>
</evidence>
<accession>A0A0D2X1V3</accession>
<dbReference type="Proteomes" id="UP000008743">
    <property type="component" value="Unassembled WGS sequence"/>
</dbReference>
<evidence type="ECO:0000313" key="4">
    <source>
        <dbReference type="Proteomes" id="UP000008743"/>
    </source>
</evidence>